<reference evidence="2" key="2">
    <citation type="submission" date="2004-02" db="EMBL/GenBank/DDBJ databases">
        <authorList>
            <consortium name="Genoscope"/>
            <consortium name="Whitehead Institute Centre for Genome Research"/>
        </authorList>
    </citation>
    <scope>NUCLEOTIDE SEQUENCE</scope>
</reference>
<dbReference type="EMBL" id="CAAE01015002">
    <property type="protein sequence ID" value="CAG08991.1"/>
    <property type="molecule type" value="Genomic_DNA"/>
</dbReference>
<evidence type="ECO:0000256" key="1">
    <source>
        <dbReference type="SAM" id="SignalP"/>
    </source>
</evidence>
<name>Q4RRJ1_TETNG</name>
<reference evidence="2" key="1">
    <citation type="journal article" date="2004" name="Nature">
        <title>Genome duplication in the teleost fish Tetraodon nigroviridis reveals the early vertebrate proto-karyotype.</title>
        <authorList>
            <person name="Jaillon O."/>
            <person name="Aury J.-M."/>
            <person name="Brunet F."/>
            <person name="Petit J.-L."/>
            <person name="Stange-Thomann N."/>
            <person name="Mauceli E."/>
            <person name="Bouneau L."/>
            <person name="Fischer C."/>
            <person name="Ozouf-Costaz C."/>
            <person name="Bernot A."/>
            <person name="Nicaud S."/>
            <person name="Jaffe D."/>
            <person name="Fisher S."/>
            <person name="Lutfalla G."/>
            <person name="Dossat C."/>
            <person name="Segurens B."/>
            <person name="Dasilva C."/>
            <person name="Salanoubat M."/>
            <person name="Levy M."/>
            <person name="Boudet N."/>
            <person name="Castellano S."/>
            <person name="Anthouard V."/>
            <person name="Jubin C."/>
            <person name="Castelli V."/>
            <person name="Katinka M."/>
            <person name="Vacherie B."/>
            <person name="Biemont C."/>
            <person name="Skalli Z."/>
            <person name="Cattolico L."/>
            <person name="Poulain J."/>
            <person name="De Berardinis V."/>
            <person name="Cruaud C."/>
            <person name="Duprat S."/>
            <person name="Brottier P."/>
            <person name="Coutanceau J.-P."/>
            <person name="Gouzy J."/>
            <person name="Parra G."/>
            <person name="Lardier G."/>
            <person name="Chapple C."/>
            <person name="McKernan K.J."/>
            <person name="McEwan P."/>
            <person name="Bosak S."/>
            <person name="Kellis M."/>
            <person name="Volff J.-N."/>
            <person name="Guigo R."/>
            <person name="Zody M.C."/>
            <person name="Mesirov J."/>
            <person name="Lindblad-Toh K."/>
            <person name="Birren B."/>
            <person name="Nusbaum C."/>
            <person name="Kahn D."/>
            <person name="Robinson-Rechavi M."/>
            <person name="Laudet V."/>
            <person name="Schachter V."/>
            <person name="Quetier F."/>
            <person name="Saurin W."/>
            <person name="Scarpelli C."/>
            <person name="Wincker P."/>
            <person name="Lander E.S."/>
            <person name="Weissenbach J."/>
            <person name="Roest Crollius H."/>
        </authorList>
    </citation>
    <scope>NUCLEOTIDE SEQUENCE [LARGE SCALE GENOMIC DNA]</scope>
</reference>
<dbReference type="KEGG" id="tng:GSTEN00030147G001"/>
<organism evidence="2">
    <name type="scientific">Tetraodon nigroviridis</name>
    <name type="common">Spotted green pufferfish</name>
    <name type="synonym">Chelonodon nigroviridis</name>
    <dbReference type="NCBI Taxonomy" id="99883"/>
    <lineage>
        <taxon>Eukaryota</taxon>
        <taxon>Metazoa</taxon>
        <taxon>Chordata</taxon>
        <taxon>Craniata</taxon>
        <taxon>Vertebrata</taxon>
        <taxon>Euteleostomi</taxon>
        <taxon>Actinopterygii</taxon>
        <taxon>Neopterygii</taxon>
        <taxon>Teleostei</taxon>
        <taxon>Neoteleostei</taxon>
        <taxon>Acanthomorphata</taxon>
        <taxon>Eupercaria</taxon>
        <taxon>Tetraodontiformes</taxon>
        <taxon>Tetradontoidea</taxon>
        <taxon>Tetraodontidae</taxon>
        <taxon>Tetraodon</taxon>
    </lineage>
</organism>
<protein>
    <submittedName>
        <fullName evidence="2">(spotted green pufferfish) hypothetical protein</fullName>
    </submittedName>
</protein>
<feature type="signal peptide" evidence="1">
    <location>
        <begin position="1"/>
        <end position="22"/>
    </location>
</feature>
<gene>
    <name evidence="2" type="ORF">GSTENG00030147001</name>
</gene>
<feature type="chain" id="PRO_5004243008" evidence="1">
    <location>
        <begin position="23"/>
        <end position="62"/>
    </location>
</feature>
<sequence>MSGMFLLPLYVLACLLNQRVYTKEGSRRKHCSQVDLRENWQEDVASSILGQHAKLLQTRSQF</sequence>
<proteinExistence type="predicted"/>
<evidence type="ECO:0000313" key="2">
    <source>
        <dbReference type="EMBL" id="CAG08991.1"/>
    </source>
</evidence>
<accession>Q4RRJ1</accession>
<comment type="caution">
    <text evidence="2">The sequence shown here is derived from an EMBL/GenBank/DDBJ whole genome shotgun (WGS) entry which is preliminary data.</text>
</comment>
<dbReference type="AlphaFoldDB" id="Q4RRJ1"/>
<keyword evidence="1" id="KW-0732">Signal</keyword>